<dbReference type="InterPro" id="IPR016181">
    <property type="entry name" value="Acyl_CoA_acyltransferase"/>
</dbReference>
<dbReference type="InterPro" id="IPR051556">
    <property type="entry name" value="N-term/lysine_N-AcTrnsfr"/>
</dbReference>
<evidence type="ECO:0000259" key="3">
    <source>
        <dbReference type="PROSITE" id="PS51186"/>
    </source>
</evidence>
<dbReference type="STRING" id="1076872.G8ZMY0"/>
<proteinExistence type="predicted"/>
<evidence type="ECO:0000256" key="2">
    <source>
        <dbReference type="ARBA" id="ARBA00023315"/>
    </source>
</evidence>
<dbReference type="CDD" id="cd04301">
    <property type="entry name" value="NAT_SF"/>
    <property type="match status" value="1"/>
</dbReference>
<reference evidence="4 5" key="1">
    <citation type="journal article" date="2011" name="Proc. Natl. Acad. Sci. U.S.A.">
        <title>Evolutionary erosion of yeast sex chromosomes by mating-type switching accidents.</title>
        <authorList>
            <person name="Gordon J.L."/>
            <person name="Armisen D."/>
            <person name="Proux-Wera E."/>
            <person name="Oheigeartaigh S.S."/>
            <person name="Byrne K.P."/>
            <person name="Wolfe K.H."/>
        </authorList>
    </citation>
    <scope>NUCLEOTIDE SEQUENCE [LARGE SCALE GENOMIC DNA]</scope>
    <source>
        <strain evidence="5">ATCC 10662 / CBS 1146 / NBRC 0425 / NCYC 2629 / NRRL Y-866</strain>
    </source>
</reference>
<dbReference type="PROSITE" id="PS51186">
    <property type="entry name" value="GNAT"/>
    <property type="match status" value="1"/>
</dbReference>
<dbReference type="GeneID" id="11503192"/>
<dbReference type="HOGENOM" id="CLU_013985_5_3_1"/>
<protein>
    <recommendedName>
        <fullName evidence="3">N-acetyltransferase domain-containing protein</fullName>
    </recommendedName>
</protein>
<dbReference type="Gene3D" id="3.40.630.30">
    <property type="match status" value="1"/>
</dbReference>
<keyword evidence="1" id="KW-0808">Transferase</keyword>
<sequence length="167" mass="18917">MPRDLTALDNVYENNLGTLVKLCNSVLPVQYPESFFQELFPKGKNAKKDTFFAQLGYYSEIAVGGVKAKLLPNKKGDVLPQGVYIEILVVLEHYRGKGIGGKLLSYVETECKKHFQHDIYVHVATDNESAINWYIKHGFVNEGNILKDYYKDTTGSPDCYVLKKHIP</sequence>
<dbReference type="AlphaFoldDB" id="G8ZMY0"/>
<dbReference type="Pfam" id="PF00583">
    <property type="entry name" value="Acetyltransf_1"/>
    <property type="match status" value="1"/>
</dbReference>
<keyword evidence="2" id="KW-0012">Acyltransferase</keyword>
<dbReference type="InParanoid" id="G8ZMY0"/>
<gene>
    <name evidence="4" type="primary">TDEL0A06420</name>
    <name evidence="4" type="ORF">TDEL_0A06420</name>
</gene>
<dbReference type="Proteomes" id="UP000005627">
    <property type="component" value="Chromosome 1"/>
</dbReference>
<keyword evidence="5" id="KW-1185">Reference proteome</keyword>
<dbReference type="FunCoup" id="G8ZMY0">
    <property type="interactions" value="70"/>
</dbReference>
<organism evidence="4 5">
    <name type="scientific">Torulaspora delbrueckii</name>
    <name type="common">Yeast</name>
    <name type="synonym">Candida colliculosa</name>
    <dbReference type="NCBI Taxonomy" id="4950"/>
    <lineage>
        <taxon>Eukaryota</taxon>
        <taxon>Fungi</taxon>
        <taxon>Dikarya</taxon>
        <taxon>Ascomycota</taxon>
        <taxon>Saccharomycotina</taxon>
        <taxon>Saccharomycetes</taxon>
        <taxon>Saccharomycetales</taxon>
        <taxon>Saccharomycetaceae</taxon>
        <taxon>Torulaspora</taxon>
    </lineage>
</organism>
<dbReference type="SUPFAM" id="SSF55729">
    <property type="entry name" value="Acyl-CoA N-acyltransferases (Nat)"/>
    <property type="match status" value="1"/>
</dbReference>
<dbReference type="RefSeq" id="XP_003679185.1">
    <property type="nucleotide sequence ID" value="XM_003679137.1"/>
</dbReference>
<dbReference type="OrthoDB" id="47374at2759"/>
<dbReference type="PANTHER" id="PTHR42919">
    <property type="entry name" value="N-ALPHA-ACETYLTRANSFERASE"/>
    <property type="match status" value="1"/>
</dbReference>
<dbReference type="PANTHER" id="PTHR42919:SF8">
    <property type="entry name" value="N-ALPHA-ACETYLTRANSFERASE 50"/>
    <property type="match status" value="1"/>
</dbReference>
<name>G8ZMY0_TORDE</name>
<dbReference type="GO" id="GO:0004596">
    <property type="term" value="F:protein-N-terminal amino-acid acetyltransferase activity"/>
    <property type="evidence" value="ECO:0007669"/>
    <property type="project" value="EnsemblFungi"/>
</dbReference>
<evidence type="ECO:0000313" key="4">
    <source>
        <dbReference type="EMBL" id="CCE89974.1"/>
    </source>
</evidence>
<feature type="domain" description="N-acetyltransferase" evidence="3">
    <location>
        <begin position="6"/>
        <end position="167"/>
    </location>
</feature>
<dbReference type="EMBL" id="HE616742">
    <property type="protein sequence ID" value="CCE89974.1"/>
    <property type="molecule type" value="Genomic_DNA"/>
</dbReference>
<accession>G8ZMY0</accession>
<evidence type="ECO:0000313" key="5">
    <source>
        <dbReference type="Proteomes" id="UP000005627"/>
    </source>
</evidence>
<dbReference type="KEGG" id="tdl:TDEL_0A06420"/>
<dbReference type="GO" id="GO:0007064">
    <property type="term" value="P:mitotic sister chromatid cohesion"/>
    <property type="evidence" value="ECO:0007669"/>
    <property type="project" value="TreeGrafter"/>
</dbReference>
<dbReference type="InterPro" id="IPR000182">
    <property type="entry name" value="GNAT_dom"/>
</dbReference>
<dbReference type="GO" id="GO:0031415">
    <property type="term" value="C:NatA complex"/>
    <property type="evidence" value="ECO:0007669"/>
    <property type="project" value="EnsemblFungi"/>
</dbReference>
<evidence type="ECO:0000256" key="1">
    <source>
        <dbReference type="ARBA" id="ARBA00022679"/>
    </source>
</evidence>
<dbReference type="eggNOG" id="KOG3138">
    <property type="taxonomic scope" value="Eukaryota"/>
</dbReference>